<sequence length="391" mass="42103">MNLLDQLRQMTIVVADTGDIQAIEKFTPRDATTNPSLITAAAQMAEYQSIVDETLLKAKADAGSGAPQQQVVSLAFDRLAVAFGLKILQIIPGRVSTEVDARLSYDTDATVAKARELIAQYAAAGIGPDRVLIKIASTWEGIKAAEILEKEGIHCNLTLLFGLHQAIACAEAGATLISPFVGRILDWHKKNTGRSSYPAPEDPGVISVTQIYNYYKKFGYSTEVMGASFRNIGEITELAGCDLLTISPALLKELQTTEADLPRKLDASTSAAMDIEKLTMDKATFDQMHAQDKMASEKLDEGIKGFTKALETLEDMLARQLARLDGGAVISHAAQDLFHVYDLDGDGTITREEWLGTDAVFDALDANNDGKVSPEDMGAGLGVVLHLAKVS</sequence>
<dbReference type="InterPro" id="IPR001585">
    <property type="entry name" value="TAL/FSA"/>
</dbReference>
<gene>
    <name evidence="7" type="primary">tal</name>
    <name evidence="10" type="ORF">L3556_02495</name>
</gene>
<keyword evidence="11" id="KW-1185">Reference proteome</keyword>
<dbReference type="PROSITE" id="PS00018">
    <property type="entry name" value="EF_HAND_1"/>
    <property type="match status" value="2"/>
</dbReference>
<dbReference type="PROSITE" id="PS00958">
    <property type="entry name" value="TRANSALDOLASE_2"/>
    <property type="match status" value="1"/>
</dbReference>
<comment type="catalytic activity">
    <reaction evidence="7 8">
        <text>D-sedoheptulose 7-phosphate + D-glyceraldehyde 3-phosphate = D-erythrose 4-phosphate + beta-D-fructose 6-phosphate</text>
        <dbReference type="Rhea" id="RHEA:17053"/>
        <dbReference type="ChEBI" id="CHEBI:16897"/>
        <dbReference type="ChEBI" id="CHEBI:57483"/>
        <dbReference type="ChEBI" id="CHEBI:57634"/>
        <dbReference type="ChEBI" id="CHEBI:59776"/>
        <dbReference type="EC" id="2.2.1.2"/>
    </reaction>
</comment>
<evidence type="ECO:0000256" key="1">
    <source>
        <dbReference type="ARBA" id="ARBA00004857"/>
    </source>
</evidence>
<accession>A0ABT6EX45</accession>
<evidence type="ECO:0000256" key="3">
    <source>
        <dbReference type="ARBA" id="ARBA00013151"/>
    </source>
</evidence>
<proteinExistence type="inferred from homology"/>
<evidence type="ECO:0000256" key="5">
    <source>
        <dbReference type="ARBA" id="ARBA00023126"/>
    </source>
</evidence>
<dbReference type="InterPro" id="IPR018247">
    <property type="entry name" value="EF_Hand_1_Ca_BS"/>
</dbReference>
<dbReference type="InterPro" id="IPR013785">
    <property type="entry name" value="Aldolase_TIM"/>
</dbReference>
<organism evidence="10 11">
    <name type="scientific">Candidatus Synechococcus calcipolaris G9</name>
    <dbReference type="NCBI Taxonomy" id="1497997"/>
    <lineage>
        <taxon>Bacteria</taxon>
        <taxon>Bacillati</taxon>
        <taxon>Cyanobacteriota</taxon>
        <taxon>Cyanophyceae</taxon>
        <taxon>Synechococcales</taxon>
        <taxon>Synechococcaceae</taxon>
        <taxon>Synechococcus</taxon>
    </lineage>
</organism>
<feature type="active site" description="Schiff-base intermediate with substrate" evidence="7">
    <location>
        <position position="134"/>
    </location>
</feature>
<evidence type="ECO:0000256" key="7">
    <source>
        <dbReference type="HAMAP-Rule" id="MF_00492"/>
    </source>
</evidence>
<dbReference type="PANTHER" id="PTHR10683">
    <property type="entry name" value="TRANSALDOLASE"/>
    <property type="match status" value="1"/>
</dbReference>
<evidence type="ECO:0000313" key="11">
    <source>
        <dbReference type="Proteomes" id="UP001154265"/>
    </source>
</evidence>
<dbReference type="EMBL" id="JAKKUT010000001">
    <property type="protein sequence ID" value="MDG2989811.1"/>
    <property type="molecule type" value="Genomic_DNA"/>
</dbReference>
<dbReference type="Proteomes" id="UP001154265">
    <property type="component" value="Unassembled WGS sequence"/>
</dbReference>
<protein>
    <recommendedName>
        <fullName evidence="3 7">Transaldolase</fullName>
        <ecNumber evidence="3 7">2.2.1.2</ecNumber>
    </recommendedName>
</protein>
<dbReference type="Gene3D" id="3.20.20.70">
    <property type="entry name" value="Aldolase class I"/>
    <property type="match status" value="1"/>
</dbReference>
<comment type="pathway">
    <text evidence="1 7 8">Carbohydrate degradation; pentose phosphate pathway; D-glyceraldehyde 3-phosphate and beta-D-fructose 6-phosphate from D-ribose 5-phosphate and D-xylulose 5-phosphate (non-oxidative stage): step 2/3.</text>
</comment>
<evidence type="ECO:0000313" key="10">
    <source>
        <dbReference type="EMBL" id="MDG2989811.1"/>
    </source>
</evidence>
<dbReference type="Gene3D" id="1.10.238.10">
    <property type="entry name" value="EF-hand"/>
    <property type="match status" value="1"/>
</dbReference>
<dbReference type="PROSITE" id="PS01054">
    <property type="entry name" value="TRANSALDOLASE_1"/>
    <property type="match status" value="1"/>
</dbReference>
<dbReference type="CDD" id="cd00051">
    <property type="entry name" value="EFh"/>
    <property type="match status" value="1"/>
</dbReference>
<dbReference type="Pfam" id="PF13202">
    <property type="entry name" value="EF-hand_5"/>
    <property type="match status" value="2"/>
</dbReference>
<dbReference type="InterPro" id="IPR011992">
    <property type="entry name" value="EF-hand-dom_pair"/>
</dbReference>
<evidence type="ECO:0000256" key="4">
    <source>
        <dbReference type="ARBA" id="ARBA00022679"/>
    </source>
</evidence>
<keyword evidence="4 7" id="KW-0808">Transferase</keyword>
<comment type="function">
    <text evidence="7 8">Transaldolase is important for the balance of metabolites in the pentose-phosphate pathway.</text>
</comment>
<reference evidence="10" key="2">
    <citation type="submission" date="2022-01" db="EMBL/GenBank/DDBJ databases">
        <authorList>
            <person name="Zivanovic Y."/>
            <person name="Moreira D."/>
            <person name="Lopez-Garcia P."/>
        </authorList>
    </citation>
    <scope>NUCLEOTIDE SEQUENCE</scope>
    <source>
        <strain evidence="10">G9</strain>
    </source>
</reference>
<name>A0ABT6EX45_9SYNE</name>
<dbReference type="PROSITE" id="PS50222">
    <property type="entry name" value="EF_HAND_2"/>
    <property type="match status" value="1"/>
</dbReference>
<reference evidence="10" key="1">
    <citation type="journal article" date="2022" name="Genome Biol. Evol.">
        <title>A New Gene Family Diagnostic for Intracellular Biomineralization of Amorphous Ca Carbonates by Cyanobacteria.</title>
        <authorList>
            <person name="Benzerara K."/>
            <person name="Duprat E."/>
            <person name="Bitard-Feildel T."/>
            <person name="Caumes G."/>
            <person name="Cassier-Chauvat C."/>
            <person name="Chauvat F."/>
            <person name="Dezi M."/>
            <person name="Diop S.I."/>
            <person name="Gaschignard G."/>
            <person name="Gorgen S."/>
            <person name="Gugger M."/>
            <person name="Lopez-Garcia P."/>
            <person name="Millet M."/>
            <person name="Skouri-Panet F."/>
            <person name="Moreira D."/>
            <person name="Callebaut I."/>
        </authorList>
    </citation>
    <scope>NUCLEOTIDE SEQUENCE</scope>
    <source>
        <strain evidence="10">G9</strain>
    </source>
</reference>
<dbReference type="RefSeq" id="WP_277865724.1">
    <property type="nucleotide sequence ID" value="NZ_JAKKUT010000001.1"/>
</dbReference>
<keyword evidence="6 7" id="KW-0704">Schiff base</keyword>
<evidence type="ECO:0000259" key="9">
    <source>
        <dbReference type="PROSITE" id="PS50222"/>
    </source>
</evidence>
<comment type="subcellular location">
    <subcellularLocation>
        <location evidence="7">Cytoplasm</location>
    </subcellularLocation>
</comment>
<dbReference type="Pfam" id="PF00923">
    <property type="entry name" value="TAL_FSA"/>
    <property type="match status" value="1"/>
</dbReference>
<dbReference type="PANTHER" id="PTHR10683:SF18">
    <property type="entry name" value="TRANSALDOLASE"/>
    <property type="match status" value="1"/>
</dbReference>
<comment type="similarity">
    <text evidence="2 7 8">Belongs to the transaldolase family. Type 1 subfamily.</text>
</comment>
<keyword evidence="7" id="KW-0963">Cytoplasm</keyword>
<evidence type="ECO:0000256" key="6">
    <source>
        <dbReference type="ARBA" id="ARBA00023270"/>
    </source>
</evidence>
<dbReference type="EC" id="2.2.1.2" evidence="3 7"/>
<dbReference type="NCBIfam" id="TIGR00874">
    <property type="entry name" value="talAB"/>
    <property type="match status" value="1"/>
</dbReference>
<comment type="caution">
    <text evidence="10">The sequence shown here is derived from an EMBL/GenBank/DDBJ whole genome shotgun (WGS) entry which is preliminary data.</text>
</comment>
<dbReference type="SUPFAM" id="SSF51569">
    <property type="entry name" value="Aldolase"/>
    <property type="match status" value="1"/>
</dbReference>
<evidence type="ECO:0000256" key="2">
    <source>
        <dbReference type="ARBA" id="ARBA00008012"/>
    </source>
</evidence>
<dbReference type="NCBIfam" id="NF008965">
    <property type="entry name" value="PRK12309.1"/>
    <property type="match status" value="1"/>
</dbReference>
<feature type="domain" description="EF-hand" evidence="9">
    <location>
        <begin position="329"/>
        <end position="364"/>
    </location>
</feature>
<keyword evidence="5 7" id="KW-0570">Pentose shunt</keyword>
<dbReference type="HAMAP" id="MF_00492">
    <property type="entry name" value="Transaldolase_1"/>
    <property type="match status" value="1"/>
</dbReference>
<dbReference type="InterPro" id="IPR004730">
    <property type="entry name" value="Transaldolase_1"/>
</dbReference>
<dbReference type="CDD" id="cd00957">
    <property type="entry name" value="Transaldolase_TalAB"/>
    <property type="match status" value="1"/>
</dbReference>
<evidence type="ECO:0000256" key="8">
    <source>
        <dbReference type="RuleBase" id="RU004155"/>
    </source>
</evidence>
<dbReference type="InterPro" id="IPR002048">
    <property type="entry name" value="EF_hand_dom"/>
</dbReference>
<dbReference type="InterPro" id="IPR018225">
    <property type="entry name" value="Transaldolase_AS"/>
</dbReference>
<dbReference type="SUPFAM" id="SSF47473">
    <property type="entry name" value="EF-hand"/>
    <property type="match status" value="1"/>
</dbReference>